<protein>
    <recommendedName>
        <fullName evidence="3">BRCA2 OB1 domain-containing protein</fullName>
    </recommendedName>
</protein>
<organism evidence="4 5">
    <name type="scientific">Puccinia coronata f. sp. avenae</name>
    <dbReference type="NCBI Taxonomy" id="200324"/>
    <lineage>
        <taxon>Eukaryota</taxon>
        <taxon>Fungi</taxon>
        <taxon>Dikarya</taxon>
        <taxon>Basidiomycota</taxon>
        <taxon>Pucciniomycotina</taxon>
        <taxon>Pucciniomycetes</taxon>
        <taxon>Pucciniales</taxon>
        <taxon>Pucciniaceae</taxon>
        <taxon>Puccinia</taxon>
    </lineage>
</organism>
<name>A0A2N5V255_9BASI</name>
<accession>A0A2N5V255</accession>
<dbReference type="Gene3D" id="2.40.50.140">
    <property type="entry name" value="Nucleic acid-binding proteins"/>
    <property type="match status" value="1"/>
</dbReference>
<dbReference type="Pfam" id="PF14377">
    <property type="entry name" value="UBM"/>
    <property type="match status" value="1"/>
</dbReference>
<dbReference type="InterPro" id="IPR025527">
    <property type="entry name" value="HUWE1/Rev1_UBM"/>
</dbReference>
<dbReference type="PANTHER" id="PTHR11289:SF0">
    <property type="entry name" value="BREAST CANCER TYPE 2 SUSCEPTIBILITY PROTEIN"/>
    <property type="match status" value="1"/>
</dbReference>
<feature type="region of interest" description="Disordered" evidence="2">
    <location>
        <begin position="149"/>
        <end position="175"/>
    </location>
</feature>
<dbReference type="SUPFAM" id="SSF50249">
    <property type="entry name" value="Nucleic acid-binding proteins"/>
    <property type="match status" value="1"/>
</dbReference>
<evidence type="ECO:0000313" key="4">
    <source>
        <dbReference type="EMBL" id="PLW44081.1"/>
    </source>
</evidence>
<dbReference type="GO" id="GO:0000724">
    <property type="term" value="P:double-strand break repair via homologous recombination"/>
    <property type="evidence" value="ECO:0007669"/>
    <property type="project" value="InterPro"/>
</dbReference>
<dbReference type="InterPro" id="IPR012340">
    <property type="entry name" value="NA-bd_OB-fold"/>
</dbReference>
<evidence type="ECO:0000256" key="2">
    <source>
        <dbReference type="SAM" id="MobiDB-lite"/>
    </source>
</evidence>
<dbReference type="InterPro" id="IPR015525">
    <property type="entry name" value="BRCA2"/>
</dbReference>
<proteinExistence type="predicted"/>
<feature type="domain" description="BRCA2 OB1" evidence="3">
    <location>
        <begin position="578"/>
        <end position="699"/>
    </location>
</feature>
<sequence>MVLLHTGLDLNPIKHNLLESGASKGEVSLRFEQIFGGEATVSSQDAPPSEASMSAISGGISLMSGDNLIAGGVETHGVRTFSAQDLQPDQFMYHQVSLFYLHTQLIFSPTNLAVSAAALPENTAMQDVDPQDDIVELINLSRHLADRIGSTADGSKSSTSLAPASSELTDAAPAAVPSQRVTIMNNNAEVDITDTGIKLTFLEALPDEIREEVLNQHFREQRPVREELYVPVPSKAQKDCSARPNGTVKIIILFSAIGKLCESTKLLFHPNFNITERTIDILWLLRKVAILRSSANLEPGLKAQISPLFPKELQEAGHRLLRLPSLAIFSLHHQPWSPLYVQAFIGSVRSSNSSALISEPTLHIRDSALLVICLAPLTHSDLTMRQQAIDLLRARGMLSAQLDLLLRKVNPAEFVLKLGSKIIQADPQKSKPFARMMPNWLNQIHLPTSIPDRASSKFRNLVNVVLLVTSKISDLQPDEVRSIWISLANTSPPNSKAIATHLVGQTAWRGLPAFVWFDSMGLVEPTKLLAASTPISLTNPGPISSSGSQSFDLDTCFPALSSRAVCSPMQAIILLLGETMCLVIVGIIWPPTHCSPLKGSVPALEILELSNGWYKIKAHLDPVLVRVLKRGALRVGFKLAISRALTEAPAAGQPKAQQMGQKRTTAKGPSDKGPEEEEVRLYLEGNRTSRAQWAEALGSSQGQTHLLAQTLITEGAAKLRHDLVNWLV</sequence>
<keyword evidence="1" id="KW-0808">Transferase</keyword>
<dbReference type="Proteomes" id="UP000235392">
    <property type="component" value="Unassembled WGS sequence"/>
</dbReference>
<evidence type="ECO:0000259" key="3">
    <source>
        <dbReference type="Pfam" id="PF09103"/>
    </source>
</evidence>
<feature type="compositionally biased region" description="Low complexity" evidence="2">
    <location>
        <begin position="155"/>
        <end position="169"/>
    </location>
</feature>
<dbReference type="AlphaFoldDB" id="A0A2N5V255"/>
<dbReference type="InterPro" id="IPR015187">
    <property type="entry name" value="BRCA2_OB_1"/>
</dbReference>
<feature type="region of interest" description="Disordered" evidence="2">
    <location>
        <begin position="650"/>
        <end position="677"/>
    </location>
</feature>
<reference evidence="4 5" key="1">
    <citation type="submission" date="2017-11" db="EMBL/GenBank/DDBJ databases">
        <title>De novo assembly and phasing of dikaryotic genomes from two isolates of Puccinia coronata f. sp. avenae, the causal agent of oat crown rust.</title>
        <authorList>
            <person name="Miller M.E."/>
            <person name="Zhang Y."/>
            <person name="Omidvar V."/>
            <person name="Sperschneider J."/>
            <person name="Schwessinger B."/>
            <person name="Raley C."/>
            <person name="Palmer J.M."/>
            <person name="Garnica D."/>
            <person name="Upadhyaya N."/>
            <person name="Rathjen J."/>
            <person name="Taylor J.M."/>
            <person name="Park R.F."/>
            <person name="Dodds P.N."/>
            <person name="Hirsch C.D."/>
            <person name="Kianian S.F."/>
            <person name="Figueroa M."/>
        </authorList>
    </citation>
    <scope>NUCLEOTIDE SEQUENCE [LARGE SCALE GENOMIC DNA]</scope>
    <source>
        <strain evidence="4">12SD80</strain>
    </source>
</reference>
<dbReference type="PANTHER" id="PTHR11289">
    <property type="entry name" value="BREAST CANCER TYPE 2 SUSCEPTIBILITY PROTEIN BRCA2"/>
    <property type="match status" value="1"/>
</dbReference>
<dbReference type="EMBL" id="PGCI01000061">
    <property type="protein sequence ID" value="PLW44081.1"/>
    <property type="molecule type" value="Genomic_DNA"/>
</dbReference>
<evidence type="ECO:0000256" key="1">
    <source>
        <dbReference type="ARBA" id="ARBA00022679"/>
    </source>
</evidence>
<evidence type="ECO:0000313" key="5">
    <source>
        <dbReference type="Proteomes" id="UP000235392"/>
    </source>
</evidence>
<dbReference type="GO" id="GO:0006355">
    <property type="term" value="P:regulation of DNA-templated transcription"/>
    <property type="evidence" value="ECO:0007669"/>
    <property type="project" value="TreeGrafter"/>
</dbReference>
<dbReference type="GO" id="GO:0016740">
    <property type="term" value="F:transferase activity"/>
    <property type="evidence" value="ECO:0007669"/>
    <property type="project" value="UniProtKB-KW"/>
</dbReference>
<comment type="caution">
    <text evidence="4">The sequence shown here is derived from an EMBL/GenBank/DDBJ whole genome shotgun (WGS) entry which is preliminary data.</text>
</comment>
<dbReference type="Pfam" id="PF09103">
    <property type="entry name" value="BRCA-2_OB1"/>
    <property type="match status" value="1"/>
</dbReference>
<gene>
    <name evidence="4" type="ORF">PCASD_04890</name>
</gene>